<proteinExistence type="predicted"/>
<protein>
    <recommendedName>
        <fullName evidence="4">DUF58 domain-containing protein</fullName>
    </recommendedName>
</protein>
<keyword evidence="1" id="KW-0812">Transmembrane</keyword>
<reference evidence="2 3" key="1">
    <citation type="journal article" date="2014" name="PLoS Genet.">
        <title>Hidden diversity in honey bee gut symbionts detected by single-cell genomics.</title>
        <authorList>
            <person name="Engel P."/>
            <person name="Stepanauskas R."/>
            <person name="Moran N."/>
        </authorList>
    </citation>
    <scope>NUCLEOTIDE SEQUENCE [LARGE SCALE GENOMIC DNA]</scope>
    <source>
        <strain evidence="2 3">SCGC AB-598-J21</strain>
    </source>
</reference>
<evidence type="ECO:0000313" key="3">
    <source>
        <dbReference type="Proteomes" id="UP000027644"/>
    </source>
</evidence>
<evidence type="ECO:0000313" key="2">
    <source>
        <dbReference type="EMBL" id="KEQ01050.1"/>
    </source>
</evidence>
<evidence type="ECO:0008006" key="4">
    <source>
        <dbReference type="Google" id="ProtNLM"/>
    </source>
</evidence>
<dbReference type="EMBL" id="AVQL01000438">
    <property type="protein sequence ID" value="KEQ01050.1"/>
    <property type="molecule type" value="Genomic_DNA"/>
</dbReference>
<accession>A0A074VEZ1</accession>
<sequence>MWLWSEAPAPTLIDGHTALRARNIRVNLTRMGWGVAIASFLLWVMAVNYQVNVAHALVFWLVGILLFGALAGVRQLTGIVLAIKPQQEYFAGKECVLTLQACDSCKRTRWLWLQTAQEITGTASDWELWTITPENTEFLWKLPPQRRGILPPLILAGASMAPFGLLMIKTQWEFTEELVIFPEPLEHTISAQRSSDDVPSTQISLSGQDPAYLLPHQSSASMRQIAWKHYAKTGDLLDKYFEQGGKRVEPLLISYRDYPQGTSLEKMASMMCYRVLAADAIGEKYILELPRQRYEATTGQRTKCLNALGRW</sequence>
<organism evidence="2 3">
    <name type="scientific">Snodgrassella alvi SCGC AB-598-J21</name>
    <dbReference type="NCBI Taxonomy" id="1385367"/>
    <lineage>
        <taxon>Bacteria</taxon>
        <taxon>Pseudomonadati</taxon>
        <taxon>Pseudomonadota</taxon>
        <taxon>Betaproteobacteria</taxon>
        <taxon>Neisseriales</taxon>
        <taxon>Neisseriaceae</taxon>
        <taxon>Snodgrassella</taxon>
    </lineage>
</organism>
<feature type="transmembrane region" description="Helical" evidence="1">
    <location>
        <begin position="57"/>
        <end position="83"/>
    </location>
</feature>
<keyword evidence="1" id="KW-0472">Membrane</keyword>
<gene>
    <name evidence="2" type="ORF">SASC598J21_012010</name>
</gene>
<dbReference type="AlphaFoldDB" id="A0A074VEZ1"/>
<evidence type="ECO:0000256" key="1">
    <source>
        <dbReference type="SAM" id="Phobius"/>
    </source>
</evidence>
<keyword evidence="1" id="KW-1133">Transmembrane helix</keyword>
<dbReference type="PANTHER" id="PTHR34351">
    <property type="entry name" value="SLR1927 PROTEIN-RELATED"/>
    <property type="match status" value="1"/>
</dbReference>
<comment type="caution">
    <text evidence="2">The sequence shown here is derived from an EMBL/GenBank/DDBJ whole genome shotgun (WGS) entry which is preliminary data.</text>
</comment>
<dbReference type="Proteomes" id="UP000027644">
    <property type="component" value="Unassembled WGS sequence"/>
</dbReference>
<feature type="transmembrane region" description="Helical" evidence="1">
    <location>
        <begin position="31"/>
        <end position="51"/>
    </location>
</feature>
<name>A0A074VEZ1_9NEIS</name>
<dbReference type="PANTHER" id="PTHR34351:SF1">
    <property type="entry name" value="SLR1927 PROTEIN"/>
    <property type="match status" value="1"/>
</dbReference>